<dbReference type="Gene3D" id="3.30.1390.10">
    <property type="match status" value="1"/>
</dbReference>
<evidence type="ECO:0000313" key="3">
    <source>
        <dbReference type="Proteomes" id="UP000037267"/>
    </source>
</evidence>
<dbReference type="InterPro" id="IPR014719">
    <property type="entry name" value="Ribosomal_bL12_C/ClpS-like"/>
</dbReference>
<comment type="caution">
    <text evidence="2">The sequence shown here is derived from an EMBL/GenBank/DDBJ whole genome shotgun (WGS) entry which is preliminary data.</text>
</comment>
<proteinExistence type="predicted"/>
<gene>
    <name evidence="2" type="ORF">CLPU_6c01790</name>
</gene>
<dbReference type="RefSeq" id="WP_050355206.1">
    <property type="nucleotide sequence ID" value="NZ_LGSS01000006.1"/>
</dbReference>
<dbReference type="Proteomes" id="UP000037267">
    <property type="component" value="Unassembled WGS sequence"/>
</dbReference>
<accession>A0A0L0WB21</accession>
<evidence type="ECO:0000256" key="1">
    <source>
        <dbReference type="SAM" id="Coils"/>
    </source>
</evidence>
<feature type="coiled-coil region" evidence="1">
    <location>
        <begin position="18"/>
        <end position="45"/>
    </location>
</feature>
<reference evidence="3" key="1">
    <citation type="submission" date="2015-07" db="EMBL/GenBank/DDBJ databases">
        <title>Draft genome sequence of the purine-degrading Gottschalkia purinilyticum DSM 1384 (formerly Clostridium purinilyticum).</title>
        <authorList>
            <person name="Poehlein A."/>
            <person name="Schiel-Bengelsdorf B."/>
            <person name="Bengelsdorf F.R."/>
            <person name="Daniel R."/>
            <person name="Duerre P."/>
        </authorList>
    </citation>
    <scope>NUCLEOTIDE SEQUENCE [LARGE SCALE GENOMIC DNA]</scope>
    <source>
        <strain evidence="3">DSM 1384</strain>
    </source>
</reference>
<keyword evidence="3" id="KW-1185">Reference proteome</keyword>
<evidence type="ECO:0000313" key="2">
    <source>
        <dbReference type="EMBL" id="KNF08693.1"/>
    </source>
</evidence>
<dbReference type="OrthoDB" id="2649700at2"/>
<evidence type="ECO:0008006" key="4">
    <source>
        <dbReference type="Google" id="ProtNLM"/>
    </source>
</evidence>
<keyword evidence="1" id="KW-0175">Coiled coil</keyword>
<name>A0A0L0WB21_GOTPU</name>
<organism evidence="2 3">
    <name type="scientific">Gottschalkia purinilytica</name>
    <name type="common">Clostridium purinilyticum</name>
    <dbReference type="NCBI Taxonomy" id="1503"/>
    <lineage>
        <taxon>Bacteria</taxon>
        <taxon>Bacillati</taxon>
        <taxon>Bacillota</taxon>
        <taxon>Tissierellia</taxon>
        <taxon>Tissierellales</taxon>
        <taxon>Gottschalkiaceae</taxon>
        <taxon>Gottschalkia</taxon>
    </lineage>
</organism>
<dbReference type="AlphaFoldDB" id="A0A0L0WB21"/>
<protein>
    <recommendedName>
        <fullName evidence="4">Ribosomal protein L7/L12 C-terminal domain-containing protein</fullName>
    </recommendedName>
</protein>
<dbReference type="EMBL" id="LGSS01000006">
    <property type="protein sequence ID" value="KNF08693.1"/>
    <property type="molecule type" value="Genomic_DNA"/>
</dbReference>
<sequence>MNIFLTILSGILIIILVLEKTSNSKKELKRKIEQLENEILLLKKGEIRELDDEVRILLCENQHVKAIKLVRETLGFDLLKAKKYVDNIEDEDNCKK</sequence>